<feature type="signal peptide" evidence="1">
    <location>
        <begin position="1"/>
        <end position="22"/>
    </location>
</feature>
<evidence type="ECO:0000313" key="2">
    <source>
        <dbReference type="EMBL" id="MCQ4163356.1"/>
    </source>
</evidence>
<dbReference type="Proteomes" id="UP001165498">
    <property type="component" value="Unassembled WGS sequence"/>
</dbReference>
<protein>
    <submittedName>
        <fullName evidence="2">Uncharacterized protein</fullName>
    </submittedName>
</protein>
<sequence>MKLQYPLSLAAVLAVFAAPAFAGQADICYSPQVAAIPTPPPVTNSVTFQCPQAGNLNLPQLAAAGWQVVQLSPVTTPGANPNFPDTTWQLVIQKP</sequence>
<organism evidence="2 3">
    <name type="scientific">Tahibacter harae</name>
    <dbReference type="NCBI Taxonomy" id="2963937"/>
    <lineage>
        <taxon>Bacteria</taxon>
        <taxon>Pseudomonadati</taxon>
        <taxon>Pseudomonadota</taxon>
        <taxon>Gammaproteobacteria</taxon>
        <taxon>Lysobacterales</taxon>
        <taxon>Rhodanobacteraceae</taxon>
        <taxon>Tahibacter</taxon>
    </lineage>
</organism>
<proteinExistence type="predicted"/>
<dbReference type="RefSeq" id="WP_255910450.1">
    <property type="nucleotide sequence ID" value="NZ_JANFQO010000001.1"/>
</dbReference>
<reference evidence="2" key="1">
    <citation type="submission" date="2022-07" db="EMBL/GenBank/DDBJ databases">
        <title>Tahibacter sp., a new gammaproteobacterium isolated from the silt sample collected at pig farm.</title>
        <authorList>
            <person name="Chen H."/>
        </authorList>
    </citation>
    <scope>NUCLEOTIDE SEQUENCE</scope>
    <source>
        <strain evidence="2">P2K</strain>
    </source>
</reference>
<evidence type="ECO:0000313" key="3">
    <source>
        <dbReference type="Proteomes" id="UP001165498"/>
    </source>
</evidence>
<dbReference type="EMBL" id="JANFQO010000001">
    <property type="protein sequence ID" value="MCQ4163356.1"/>
    <property type="molecule type" value="Genomic_DNA"/>
</dbReference>
<accession>A0ABT1QLG1</accession>
<gene>
    <name evidence="2" type="ORF">NM961_01405</name>
</gene>
<keyword evidence="1" id="KW-0732">Signal</keyword>
<name>A0ABT1QLG1_9GAMM</name>
<keyword evidence="3" id="KW-1185">Reference proteome</keyword>
<evidence type="ECO:0000256" key="1">
    <source>
        <dbReference type="SAM" id="SignalP"/>
    </source>
</evidence>
<feature type="chain" id="PRO_5047411040" evidence="1">
    <location>
        <begin position="23"/>
        <end position="95"/>
    </location>
</feature>
<comment type="caution">
    <text evidence="2">The sequence shown here is derived from an EMBL/GenBank/DDBJ whole genome shotgun (WGS) entry which is preliminary data.</text>
</comment>